<feature type="domain" description="N-terminal Ras-GEF" evidence="8">
    <location>
        <begin position="822"/>
        <end position="959"/>
    </location>
</feature>
<dbReference type="OrthoDB" id="28357at2759"/>
<proteinExistence type="predicted"/>
<dbReference type="GO" id="GO:0007265">
    <property type="term" value="P:Ras protein signal transduction"/>
    <property type="evidence" value="ECO:0007669"/>
    <property type="project" value="TreeGrafter"/>
</dbReference>
<dbReference type="SUPFAM" id="SSF50044">
    <property type="entry name" value="SH3-domain"/>
    <property type="match status" value="1"/>
</dbReference>
<feature type="compositionally biased region" description="Low complexity" evidence="5">
    <location>
        <begin position="310"/>
        <end position="346"/>
    </location>
</feature>
<name>A0A2S5BFB4_9BASI</name>
<dbReference type="InterPro" id="IPR000651">
    <property type="entry name" value="Ras-like_Gua-exchang_fac_N"/>
</dbReference>
<evidence type="ECO:0000256" key="1">
    <source>
        <dbReference type="ARBA" id="ARBA00022443"/>
    </source>
</evidence>
<feature type="region of interest" description="Disordered" evidence="5">
    <location>
        <begin position="259"/>
        <end position="346"/>
    </location>
</feature>
<dbReference type="InterPro" id="IPR036964">
    <property type="entry name" value="RASGEF_cat_dom_sf"/>
</dbReference>
<dbReference type="InterPro" id="IPR056685">
    <property type="entry name" value="DUF7783"/>
</dbReference>
<dbReference type="InterPro" id="IPR036028">
    <property type="entry name" value="SH3-like_dom_sf"/>
</dbReference>
<evidence type="ECO:0000259" key="6">
    <source>
        <dbReference type="PROSITE" id="PS50002"/>
    </source>
</evidence>
<evidence type="ECO:0000259" key="8">
    <source>
        <dbReference type="PROSITE" id="PS50212"/>
    </source>
</evidence>
<dbReference type="Gene3D" id="1.10.840.10">
    <property type="entry name" value="Ras guanine-nucleotide exchange factors catalytic domain"/>
    <property type="match status" value="1"/>
</dbReference>
<feature type="region of interest" description="Disordered" evidence="5">
    <location>
        <begin position="522"/>
        <end position="562"/>
    </location>
</feature>
<dbReference type="InterPro" id="IPR008937">
    <property type="entry name" value="Ras-like_GEF"/>
</dbReference>
<feature type="domain" description="Ras-GEF" evidence="7">
    <location>
        <begin position="1090"/>
        <end position="1342"/>
    </location>
</feature>
<dbReference type="Proteomes" id="UP000237144">
    <property type="component" value="Unassembled WGS sequence"/>
</dbReference>
<sequence length="1372" mass="146813">MTDRSPSPSLPLETFLVRALHAFSPTTLTVSATSTTNPTQSCLAFNQGDLIRCFSKDPSGWWDGQLVQLDLGDPSTRVTAAPEGESLVGMRGWFPSNYVEVVSEARVNVPPHTRLPQDSQTLLDKIEHNVAVLEAAIRVAKKSLYQPSTAHVISSIRTVLSSTSCLTRDSFVLKQHPTLSSARKKILSSLAQLVNAARTASAPAAIDPPDPVQELRDAKELVRIARETVGLVRAFLERAKVQGVEVDLAKGNELTPVLAQHGSGSLGEGSPLLGAGASTGAGPRTPTLRGAKSLGNMLLSSSSPQLDTTPRASNNGRSARSPARSRPTSPAHARTGSSASSSEVRLSSPTAVASHASTLHDALLSTLAALIGHIHAHSRSTSPATSFARLIDLTREAIERVRDLLIVVERVGDAALAGSEALSTVDEVKKLALDREALYQATTALVTAAREATAPLPETTDATSRDEIERSGLLGATTAVLRSGGDCVSAVERVVQRYDASSMFDLGLPRSRTAEQLAADLRSAETATVEQDGEHGDGAHSAEMTPATSVDTLRGFGHGRKRSSSTLLNLLGKKAASLSALRERYAADEQNLSKAFGGLELADAGLQSGVPGHQPDASPLSTSPTETVMSPSSLAPAIPVVGAPTRSSFSGHSKRGSATSMMRQQSTESAHSQTSSHVTNLSLASSAALTHRTDDTSPRTSLAAQHSPGNGSLSKRMSASSVSTRPPSRQEAGLTSLAIPARLSSNSLMRDAPMASPSLPFNYALPAPSTLSLVASPLSTTAPSSAFAPQTTHTSGAASSQASGGTWFLERDYEPREISFNADGHVSGGTLRCLVERMTLHDTTIDAAFSNTFLLTFRMFTSPLELARLLWARFDSPVPVHPQTGAALSPEELKKWTSQKLTPIRLRVYNLFKTWIEQYWLYEHDREMVVELLDWCQGRLREALPAPSKRLTELVNKRVDAGMGRRSSTPSEFGMRLSNATDASLNPSMNGSVLSLARAPAAPAAAPSSTSGNGRGFLNRMQSMDRLRHGSISSVSVSASTPLPTADIYSPAAAQTTNAPPPVISKSLIAALRPTLSARSPLLTSVVEIEPLELARQLTIMESRIYCSIRPDELLSAATASSSNDDSSRSSVSEALPKAQNVRKMSALSTRLTGWIAETILNEHDQKRRTGLVKYFVKLGEHLLELGNYNALFAVFTALSSSTISRLQKTWDGLAPKYKSAFGTLRKATDHARNYAEYRQKVRQALPPCLPFVGLFLTDLIFVYEGNRAERVSPADPELSLINFDRYHKMARVVGELQRFQSPYALVEVPELQSYLAYELDTLKNGQDAQSLYRQSLMIEPRQGGAASSSAASIVSSNSGHHPGRDLFNWRG</sequence>
<feature type="region of interest" description="Disordered" evidence="5">
    <location>
        <begin position="1350"/>
        <end position="1372"/>
    </location>
</feature>
<dbReference type="GO" id="GO:0005886">
    <property type="term" value="C:plasma membrane"/>
    <property type="evidence" value="ECO:0007669"/>
    <property type="project" value="TreeGrafter"/>
</dbReference>
<dbReference type="Gene3D" id="2.30.30.40">
    <property type="entry name" value="SH3 Domains"/>
    <property type="match status" value="1"/>
</dbReference>
<dbReference type="SMART" id="SM00147">
    <property type="entry name" value="RasGEF"/>
    <property type="match status" value="1"/>
</dbReference>
<comment type="caution">
    <text evidence="9">The sequence shown here is derived from an EMBL/GenBank/DDBJ whole genome shotgun (WGS) entry which is preliminary data.</text>
</comment>
<dbReference type="InterPro" id="IPR001895">
    <property type="entry name" value="RASGEF_cat_dom"/>
</dbReference>
<dbReference type="Pfam" id="PF00617">
    <property type="entry name" value="RasGEF"/>
    <property type="match status" value="1"/>
</dbReference>
<evidence type="ECO:0000313" key="9">
    <source>
        <dbReference type="EMBL" id="POY75457.1"/>
    </source>
</evidence>
<feature type="compositionally biased region" description="Polar residues" evidence="5">
    <location>
        <begin position="645"/>
        <end position="688"/>
    </location>
</feature>
<evidence type="ECO:0000259" key="7">
    <source>
        <dbReference type="PROSITE" id="PS50009"/>
    </source>
</evidence>
<feature type="compositionally biased region" description="Polar residues" evidence="5">
    <location>
        <begin position="698"/>
        <end position="727"/>
    </location>
</feature>
<feature type="compositionally biased region" description="Polar residues" evidence="5">
    <location>
        <begin position="298"/>
        <end position="308"/>
    </location>
</feature>
<dbReference type="EMBL" id="PJQD01000014">
    <property type="protein sequence ID" value="POY75457.1"/>
    <property type="molecule type" value="Genomic_DNA"/>
</dbReference>
<keyword evidence="10" id="KW-1185">Reference proteome</keyword>
<evidence type="ECO:0000313" key="10">
    <source>
        <dbReference type="Proteomes" id="UP000237144"/>
    </source>
</evidence>
<dbReference type="Pfam" id="PF25006">
    <property type="entry name" value="DUF7783"/>
    <property type="match status" value="1"/>
</dbReference>
<feature type="compositionally biased region" description="Polar residues" evidence="5">
    <location>
        <begin position="619"/>
        <end position="633"/>
    </location>
</feature>
<dbReference type="PROSITE" id="PS50002">
    <property type="entry name" value="SH3"/>
    <property type="match status" value="1"/>
</dbReference>
<evidence type="ECO:0008006" key="11">
    <source>
        <dbReference type="Google" id="ProtNLM"/>
    </source>
</evidence>
<dbReference type="InterPro" id="IPR001452">
    <property type="entry name" value="SH3_domain"/>
</dbReference>
<feature type="domain" description="SH3" evidence="6">
    <location>
        <begin position="12"/>
        <end position="104"/>
    </location>
</feature>
<evidence type="ECO:0000256" key="2">
    <source>
        <dbReference type="ARBA" id="ARBA00022658"/>
    </source>
</evidence>
<feature type="region of interest" description="Disordered" evidence="5">
    <location>
        <begin position="782"/>
        <end position="803"/>
    </location>
</feature>
<dbReference type="SUPFAM" id="SSF48366">
    <property type="entry name" value="Ras GEF"/>
    <property type="match status" value="1"/>
</dbReference>
<dbReference type="PROSITE" id="PS50212">
    <property type="entry name" value="RASGEF_NTER"/>
    <property type="match status" value="1"/>
</dbReference>
<feature type="region of interest" description="Disordered" evidence="5">
    <location>
        <begin position="606"/>
        <end position="737"/>
    </location>
</feature>
<dbReference type="InterPro" id="IPR023578">
    <property type="entry name" value="Ras_GEF_dom_sf"/>
</dbReference>
<dbReference type="PROSITE" id="PS50009">
    <property type="entry name" value="RASGEF_CAT"/>
    <property type="match status" value="1"/>
</dbReference>
<dbReference type="GO" id="GO:0005085">
    <property type="term" value="F:guanyl-nucleotide exchange factor activity"/>
    <property type="evidence" value="ECO:0007669"/>
    <property type="project" value="UniProtKB-KW"/>
</dbReference>
<dbReference type="SMART" id="SM00326">
    <property type="entry name" value="SH3"/>
    <property type="match status" value="1"/>
</dbReference>
<dbReference type="Gene3D" id="1.20.870.10">
    <property type="entry name" value="Son of sevenless (SoS) protein Chain: S domain 1"/>
    <property type="match status" value="1"/>
</dbReference>
<keyword evidence="2 3" id="KW-0344">Guanine-nucleotide releasing factor</keyword>
<dbReference type="CDD" id="cd00155">
    <property type="entry name" value="RasGEF"/>
    <property type="match status" value="1"/>
</dbReference>
<feature type="compositionally biased region" description="Low complexity" evidence="5">
    <location>
        <begin position="1350"/>
        <end position="1359"/>
    </location>
</feature>
<dbReference type="STRING" id="741276.A0A2S5BFB4"/>
<keyword evidence="1 4" id="KW-0728">SH3 domain</keyword>
<reference evidence="9 10" key="1">
    <citation type="journal article" date="2018" name="Front. Microbiol.">
        <title>Prospects for Fungal Bioremediation of Acidic Radioactive Waste Sites: Characterization and Genome Sequence of Rhodotorula taiwanensis MD1149.</title>
        <authorList>
            <person name="Tkavc R."/>
            <person name="Matrosova V.Y."/>
            <person name="Grichenko O.E."/>
            <person name="Gostincar C."/>
            <person name="Volpe R.P."/>
            <person name="Klimenkova P."/>
            <person name="Gaidamakova E.K."/>
            <person name="Zhou C.E."/>
            <person name="Stewart B.J."/>
            <person name="Lyman M.G."/>
            <person name="Malfatti S.A."/>
            <person name="Rubinfeld B."/>
            <person name="Courtot M."/>
            <person name="Singh J."/>
            <person name="Dalgard C.L."/>
            <person name="Hamilton T."/>
            <person name="Frey K.G."/>
            <person name="Gunde-Cimerman N."/>
            <person name="Dugan L."/>
            <person name="Daly M.J."/>
        </authorList>
    </citation>
    <scope>NUCLEOTIDE SEQUENCE [LARGE SCALE GENOMIC DNA]</scope>
    <source>
        <strain evidence="9 10">MD1149</strain>
    </source>
</reference>
<evidence type="ECO:0000256" key="3">
    <source>
        <dbReference type="PROSITE-ProRule" id="PRU00168"/>
    </source>
</evidence>
<protein>
    <recommendedName>
        <fullName evidence="11">Ras GEF</fullName>
    </recommendedName>
</protein>
<dbReference type="Pfam" id="PF00618">
    <property type="entry name" value="RasGEF_N"/>
    <property type="match status" value="1"/>
</dbReference>
<dbReference type="PANTHER" id="PTHR23113">
    <property type="entry name" value="GUANINE NUCLEOTIDE EXCHANGE FACTOR"/>
    <property type="match status" value="1"/>
</dbReference>
<feature type="compositionally biased region" description="Low complexity" evidence="5">
    <location>
        <begin position="268"/>
        <end position="278"/>
    </location>
</feature>
<organism evidence="9 10">
    <name type="scientific">Rhodotorula taiwanensis</name>
    <dbReference type="NCBI Taxonomy" id="741276"/>
    <lineage>
        <taxon>Eukaryota</taxon>
        <taxon>Fungi</taxon>
        <taxon>Dikarya</taxon>
        <taxon>Basidiomycota</taxon>
        <taxon>Pucciniomycotina</taxon>
        <taxon>Microbotryomycetes</taxon>
        <taxon>Sporidiobolales</taxon>
        <taxon>Sporidiobolaceae</taxon>
        <taxon>Rhodotorula</taxon>
    </lineage>
</organism>
<dbReference type="Pfam" id="PF07653">
    <property type="entry name" value="SH3_2"/>
    <property type="match status" value="1"/>
</dbReference>
<dbReference type="CDD" id="cd06224">
    <property type="entry name" value="REM"/>
    <property type="match status" value="1"/>
</dbReference>
<dbReference type="PANTHER" id="PTHR23113:SF354">
    <property type="entry name" value="BUD SITE SELECTION PROTEIN 5"/>
    <property type="match status" value="1"/>
</dbReference>
<evidence type="ECO:0000256" key="4">
    <source>
        <dbReference type="PROSITE-ProRule" id="PRU00192"/>
    </source>
</evidence>
<gene>
    <name evidence="9" type="ORF">BMF94_1359</name>
</gene>
<dbReference type="SMART" id="SM00229">
    <property type="entry name" value="RasGEFN"/>
    <property type="match status" value="1"/>
</dbReference>
<accession>A0A2S5BFB4</accession>
<evidence type="ECO:0000256" key="5">
    <source>
        <dbReference type="SAM" id="MobiDB-lite"/>
    </source>
</evidence>